<dbReference type="Proteomes" id="UP000001812">
    <property type="component" value="Chromosome II"/>
</dbReference>
<dbReference type="AlphaFoldDB" id="A0A0E1W4N2"/>
<dbReference type="HOGENOM" id="CLU_3005343_0_0_4"/>
<evidence type="ECO:0000313" key="2">
    <source>
        <dbReference type="EMBL" id="EET04627.1"/>
    </source>
</evidence>
<dbReference type="EMBL" id="CM000833">
    <property type="protein sequence ID" value="EET04627.1"/>
    <property type="molecule type" value="Genomic_DNA"/>
</dbReference>
<organism evidence="2">
    <name type="scientific">Burkholderia pseudomallei 1710a</name>
    <dbReference type="NCBI Taxonomy" id="320371"/>
    <lineage>
        <taxon>Bacteria</taxon>
        <taxon>Pseudomonadati</taxon>
        <taxon>Pseudomonadota</taxon>
        <taxon>Betaproteobacteria</taxon>
        <taxon>Burkholderiales</taxon>
        <taxon>Burkholderiaceae</taxon>
        <taxon>Burkholderia</taxon>
        <taxon>pseudomallei group</taxon>
    </lineage>
</organism>
<gene>
    <name evidence="2" type="ORF">BURPS1710A_A2369</name>
</gene>
<feature type="region of interest" description="Disordered" evidence="1">
    <location>
        <begin position="30"/>
        <end position="56"/>
    </location>
</feature>
<name>A0A0E1W4N2_BURPE</name>
<evidence type="ECO:0000256" key="1">
    <source>
        <dbReference type="SAM" id="MobiDB-lite"/>
    </source>
</evidence>
<sequence>MARAKRRERRKPVDSGSERYRALGLSSCRDRTGRRPVASTAGERAACHAAGVPADR</sequence>
<reference evidence="2" key="1">
    <citation type="submission" date="2009-05" db="EMBL/GenBank/DDBJ databases">
        <authorList>
            <person name="Harkins D.M."/>
            <person name="DeShazer D."/>
            <person name="Woods D.E."/>
            <person name="Brinkac L.M."/>
            <person name="Brown K.A."/>
            <person name="Hung G.C."/>
            <person name="Tuanyok A."/>
            <person name="Zhang B."/>
            <person name="Nierman W.C."/>
        </authorList>
    </citation>
    <scope>NUCLEOTIDE SEQUENCE [LARGE SCALE GENOMIC DNA]</scope>
    <source>
        <strain evidence="2">1710a</strain>
    </source>
</reference>
<protein>
    <submittedName>
        <fullName evidence="2">Uncharacterized protein</fullName>
    </submittedName>
</protein>
<proteinExistence type="predicted"/>
<accession>A0A0E1W4N2</accession>